<evidence type="ECO:0000256" key="6">
    <source>
        <dbReference type="ARBA" id="ARBA00023002"/>
    </source>
</evidence>
<evidence type="ECO:0000256" key="2">
    <source>
        <dbReference type="ARBA" id="ARBA00007443"/>
    </source>
</evidence>
<evidence type="ECO:0000256" key="5">
    <source>
        <dbReference type="ARBA" id="ARBA00022964"/>
    </source>
</evidence>
<dbReference type="PROSITE" id="PS51471">
    <property type="entry name" value="FE2OG_OXY"/>
    <property type="match status" value="1"/>
</dbReference>
<reference evidence="12 13" key="1">
    <citation type="submission" date="2023-11" db="EMBL/GenBank/DDBJ databases">
        <title>Halocaridina rubra genome assembly.</title>
        <authorList>
            <person name="Smith C."/>
        </authorList>
    </citation>
    <scope>NUCLEOTIDE SEQUENCE [LARGE SCALE GENOMIC DNA]</scope>
    <source>
        <strain evidence="12">EP-1</strain>
        <tissue evidence="12">Whole</tissue>
    </source>
</reference>
<evidence type="ECO:0000256" key="3">
    <source>
        <dbReference type="ARBA" id="ARBA00022723"/>
    </source>
</evidence>
<comment type="caution">
    <text evidence="12">The sequence shown here is derived from an EMBL/GenBank/DDBJ whole genome shotgun (WGS) entry which is preliminary data.</text>
</comment>
<proteinExistence type="inferred from homology"/>
<evidence type="ECO:0000313" key="12">
    <source>
        <dbReference type="EMBL" id="KAK7080128.1"/>
    </source>
</evidence>
<evidence type="ECO:0000259" key="11">
    <source>
        <dbReference type="PROSITE" id="PS51471"/>
    </source>
</evidence>
<evidence type="ECO:0000256" key="9">
    <source>
        <dbReference type="ARBA" id="ARBA00047444"/>
    </source>
</evidence>
<gene>
    <name evidence="12" type="primary">OGFOD1_2</name>
    <name evidence="12" type="ORF">SK128_005808</name>
</gene>
<feature type="compositionally biased region" description="Low complexity" evidence="10">
    <location>
        <begin position="326"/>
        <end position="335"/>
    </location>
</feature>
<keyword evidence="4" id="KW-0847">Vitamin C</keyword>
<dbReference type="InterPro" id="IPR051842">
    <property type="entry name" value="uS12_prolyl_hydroxylase"/>
</dbReference>
<dbReference type="GO" id="GO:0005506">
    <property type="term" value="F:iron ion binding"/>
    <property type="evidence" value="ECO:0007669"/>
    <property type="project" value="InterPro"/>
</dbReference>
<keyword evidence="6" id="KW-0560">Oxidoreductase</keyword>
<sequence length="821" mass="94214">MASFLLDPLASGRETDTKSSAERGALVNEEEENIASRNLITPGSKKKRKKKQRMENVVHGENNDTLKSKRMRVGKGEATKELHISRKAIDKGKRKKNGVKTSRDERLNAEDSKTCSKSLNEFKLVNSGGFGQQSINDFSGENDKSLKKKKKKHNRKKLKQIKEYIYENAQSIEPVKDQSINDDEDISTNANGNLSNLCKKKKTSAKFIMQSGESCKIQKNYSISNVTFESSEVDKTPEVKNLVGKKSKNLKAVQCHKFKRSIKNVNKSEVTVLQVEELALKKSKKRKLMLNEGLNCLDAENITQGALQDRESLKKSKKKQKKKTSKSQNQTCSSKKTLRDKVMNDISFKLNNRYSKEDCKSDITETWKQSSDLYKENGLQVLSYPFRCTYIPSFLQDEQLLQKVKEELENIEFIQKNNDLYKFQQTSDLKKVTSPYISKLREFLYGDFRKWLIDVTGIELNEMVDMGSSKYSYTDVLLCHDDELEGRRIAYILYLVPEWSSKDGGTLDLFITDEHWQPKNIVESLVPSWNTFAFFEVSPVSFHQVNEVLSKDKIRLSINGWFHGADIKRPPKYVRPPKPLLLPSHIEQEDLYSWINPSYLDMDTQKSIRKKFQRDSEIELESFLSVERYEELLNALRSKKLRWLKSGPANKQSCLVLKDEHLPEIVSNCCKFMKSEAVFLILSQLTGLKLHHLAPPDSDPDSDEEDGKKDSSPGMTLSIRKWCHSCYTLIRDGDQGNQCSALDAMLFLGVPKGWELDHGGFTSYIAKDEDEELLTVVPRSNCFALVYRDVESVRFTKYVNASVLDLGKEKNYFDISCSYFE</sequence>
<keyword evidence="3" id="KW-0479">Metal-binding</keyword>
<dbReference type="GO" id="GO:0005737">
    <property type="term" value="C:cytoplasm"/>
    <property type="evidence" value="ECO:0007669"/>
    <property type="project" value="TreeGrafter"/>
</dbReference>
<dbReference type="Proteomes" id="UP001381693">
    <property type="component" value="Unassembled WGS sequence"/>
</dbReference>
<feature type="compositionally biased region" description="Basic and acidic residues" evidence="10">
    <location>
        <begin position="101"/>
        <end position="112"/>
    </location>
</feature>
<feature type="region of interest" description="Disordered" evidence="10">
    <location>
        <begin position="693"/>
        <end position="713"/>
    </location>
</feature>
<protein>
    <recommendedName>
        <fullName evidence="8">uS12 prolyl 3-hydroxylase</fullName>
    </recommendedName>
</protein>
<dbReference type="SMART" id="SM00702">
    <property type="entry name" value="P4Hc"/>
    <property type="match status" value="1"/>
</dbReference>
<dbReference type="InterPro" id="IPR005123">
    <property type="entry name" value="Oxoglu/Fe-dep_dioxygenase_dom"/>
</dbReference>
<evidence type="ECO:0000313" key="13">
    <source>
        <dbReference type="Proteomes" id="UP001381693"/>
    </source>
</evidence>
<keyword evidence="5" id="KW-0223">Dioxygenase</keyword>
<feature type="region of interest" description="Disordered" evidence="10">
    <location>
        <begin position="133"/>
        <end position="156"/>
    </location>
</feature>
<feature type="domain" description="Fe2OG dioxygenase" evidence="11">
    <location>
        <begin position="459"/>
        <end position="564"/>
    </location>
</feature>
<evidence type="ECO:0000256" key="8">
    <source>
        <dbReference type="ARBA" id="ARBA00029938"/>
    </source>
</evidence>
<feature type="compositionally biased region" description="Basic residues" evidence="10">
    <location>
        <begin position="315"/>
        <end position="325"/>
    </location>
</feature>
<organism evidence="12 13">
    <name type="scientific">Halocaridina rubra</name>
    <name type="common">Hawaiian red shrimp</name>
    <dbReference type="NCBI Taxonomy" id="373956"/>
    <lineage>
        <taxon>Eukaryota</taxon>
        <taxon>Metazoa</taxon>
        <taxon>Ecdysozoa</taxon>
        <taxon>Arthropoda</taxon>
        <taxon>Crustacea</taxon>
        <taxon>Multicrustacea</taxon>
        <taxon>Malacostraca</taxon>
        <taxon>Eumalacostraca</taxon>
        <taxon>Eucarida</taxon>
        <taxon>Decapoda</taxon>
        <taxon>Pleocyemata</taxon>
        <taxon>Caridea</taxon>
        <taxon>Atyoidea</taxon>
        <taxon>Atyidae</taxon>
        <taxon>Halocaridina</taxon>
    </lineage>
</organism>
<dbReference type="GO" id="GO:0031543">
    <property type="term" value="F:peptidyl-proline dioxygenase activity"/>
    <property type="evidence" value="ECO:0007669"/>
    <property type="project" value="TreeGrafter"/>
</dbReference>
<feature type="compositionally biased region" description="Basic and acidic residues" evidence="10">
    <location>
        <begin position="74"/>
        <end position="91"/>
    </location>
</feature>
<comment type="cofactor">
    <cofactor evidence="1">
        <name>L-ascorbate</name>
        <dbReference type="ChEBI" id="CHEBI:38290"/>
    </cofactor>
</comment>
<feature type="compositionally biased region" description="Basic and acidic residues" evidence="10">
    <location>
        <begin position="53"/>
        <end position="67"/>
    </location>
</feature>
<name>A0AAN8XGX7_HALRR</name>
<evidence type="ECO:0000256" key="1">
    <source>
        <dbReference type="ARBA" id="ARBA00001961"/>
    </source>
</evidence>
<feature type="region of interest" description="Disordered" evidence="10">
    <location>
        <begin position="308"/>
        <end position="335"/>
    </location>
</feature>
<dbReference type="EMBL" id="JAXCGZ010006113">
    <property type="protein sequence ID" value="KAK7080128.1"/>
    <property type="molecule type" value="Genomic_DNA"/>
</dbReference>
<dbReference type="Gene3D" id="2.60.120.620">
    <property type="entry name" value="q2cbj1_9rhob like domain"/>
    <property type="match status" value="2"/>
</dbReference>
<dbReference type="InterPro" id="IPR006620">
    <property type="entry name" value="Pro_4_hyd_alph"/>
</dbReference>
<dbReference type="PANTHER" id="PTHR12117:SF0">
    <property type="entry name" value="PROLYL 3-HYDROXYLASE OGFOD1"/>
    <property type="match status" value="1"/>
</dbReference>
<comment type="similarity">
    <text evidence="2">Belongs to the TPA1 family.</text>
</comment>
<dbReference type="Pfam" id="PF13661">
    <property type="entry name" value="2OG-FeII_Oxy_4"/>
    <property type="match status" value="1"/>
</dbReference>
<evidence type="ECO:0000256" key="10">
    <source>
        <dbReference type="SAM" id="MobiDB-lite"/>
    </source>
</evidence>
<dbReference type="GO" id="GO:0031418">
    <property type="term" value="F:L-ascorbic acid binding"/>
    <property type="evidence" value="ECO:0007669"/>
    <property type="project" value="UniProtKB-KW"/>
</dbReference>
<feature type="compositionally biased region" description="Basic residues" evidence="10">
    <location>
        <begin position="146"/>
        <end position="156"/>
    </location>
</feature>
<keyword evidence="13" id="KW-1185">Reference proteome</keyword>
<evidence type="ECO:0000256" key="7">
    <source>
        <dbReference type="ARBA" id="ARBA00023004"/>
    </source>
</evidence>
<dbReference type="InterPro" id="IPR019601">
    <property type="entry name" value="Oxoglutarate/Fe-dep_Oase_C"/>
</dbReference>
<accession>A0AAN8XGX7</accession>
<dbReference type="PANTHER" id="PTHR12117">
    <property type="entry name" value="HISTONE ACETYLTRANSFERASE COMPLEX"/>
    <property type="match status" value="1"/>
</dbReference>
<dbReference type="Pfam" id="PF10637">
    <property type="entry name" value="Ofd1_CTDD"/>
    <property type="match status" value="1"/>
</dbReference>
<keyword evidence="7" id="KW-0408">Iron</keyword>
<feature type="region of interest" description="Disordered" evidence="10">
    <location>
        <begin position="1"/>
        <end position="112"/>
    </location>
</feature>
<dbReference type="InterPro" id="IPR039558">
    <property type="entry name" value="TPA1/OFD1_N"/>
</dbReference>
<evidence type="ECO:0000256" key="4">
    <source>
        <dbReference type="ARBA" id="ARBA00022896"/>
    </source>
</evidence>
<comment type="catalytic activity">
    <reaction evidence="9">
        <text>[ribosomal protein uS12]-L-proline + 2-oxoglutarate + O2 = [ribosomal protein uS12]-(3S)-3-hydroxy-L-proline + succinate + CO2</text>
        <dbReference type="Rhea" id="RHEA:54156"/>
        <dbReference type="Rhea" id="RHEA-COMP:13816"/>
        <dbReference type="Rhea" id="RHEA-COMP:13818"/>
        <dbReference type="ChEBI" id="CHEBI:15379"/>
        <dbReference type="ChEBI" id="CHEBI:16526"/>
        <dbReference type="ChEBI" id="CHEBI:16810"/>
        <dbReference type="ChEBI" id="CHEBI:30031"/>
        <dbReference type="ChEBI" id="CHEBI:50342"/>
        <dbReference type="ChEBI" id="CHEBI:85428"/>
    </reaction>
</comment>
<dbReference type="AlphaFoldDB" id="A0AAN8XGX7"/>
<dbReference type="GO" id="GO:0006449">
    <property type="term" value="P:regulation of translational termination"/>
    <property type="evidence" value="ECO:0007669"/>
    <property type="project" value="TreeGrafter"/>
</dbReference>